<dbReference type="GO" id="GO:0042597">
    <property type="term" value="C:periplasmic space"/>
    <property type="evidence" value="ECO:0007669"/>
    <property type="project" value="InterPro"/>
</dbReference>
<dbReference type="Gene3D" id="1.20.120.1490">
    <property type="match status" value="1"/>
</dbReference>
<dbReference type="RefSeq" id="WP_064176536.1">
    <property type="nucleotide sequence ID" value="NZ_BQTH01000016.1"/>
</dbReference>
<proteinExistence type="predicted"/>
<gene>
    <name evidence="3" type="ORF">CWM98_12290</name>
    <name evidence="2" type="ORF">CWN47_06990</name>
</gene>
<sequence>MNTRLRNTLLAIALTTCFTAASQASTSADIPSVSKDPVVQHLKLSEEQVAKIQALRQGFENNVSQIKISGYQDGALADVIHSGKWDDAKVKQQLAAFGQLDQQVRYYRVKYYFDVSQVLTPEQREQVKKDLSAAIN</sequence>
<organism evidence="2 4">
    <name type="scientific">Klebsiella variicola</name>
    <dbReference type="NCBI Taxonomy" id="244366"/>
    <lineage>
        <taxon>Bacteria</taxon>
        <taxon>Pseudomonadati</taxon>
        <taxon>Pseudomonadota</taxon>
        <taxon>Gammaproteobacteria</taxon>
        <taxon>Enterobacterales</taxon>
        <taxon>Enterobacteriaceae</taxon>
        <taxon>Klebsiella/Raoultella group</taxon>
        <taxon>Klebsiella</taxon>
        <taxon>Klebsiella pneumoniae complex</taxon>
    </lineage>
</organism>
<dbReference type="Proteomes" id="UP000234473">
    <property type="component" value="Unassembled WGS sequence"/>
</dbReference>
<feature type="chain" id="PRO_5015079915" description="Lipoprotein" evidence="1">
    <location>
        <begin position="21"/>
        <end position="136"/>
    </location>
</feature>
<name>A0A2G5ANE0_KLEVA</name>
<dbReference type="Proteomes" id="UP000234412">
    <property type="component" value="Unassembled WGS sequence"/>
</dbReference>
<dbReference type="EMBL" id="PIDP01000142">
    <property type="protein sequence ID" value="PLM96478.1"/>
    <property type="molecule type" value="Genomic_DNA"/>
</dbReference>
<evidence type="ECO:0008006" key="6">
    <source>
        <dbReference type="Google" id="ProtNLM"/>
    </source>
</evidence>
<evidence type="ECO:0000313" key="4">
    <source>
        <dbReference type="Proteomes" id="UP000234412"/>
    </source>
</evidence>
<accession>A0A2G5ANE0</accession>
<protein>
    <recommendedName>
        <fullName evidence="6">Lipoprotein</fullName>
    </recommendedName>
</protein>
<feature type="signal peptide" evidence="1">
    <location>
        <begin position="1"/>
        <end position="20"/>
    </location>
</feature>
<evidence type="ECO:0000313" key="2">
    <source>
        <dbReference type="EMBL" id="PLM96478.1"/>
    </source>
</evidence>
<evidence type="ECO:0000313" key="5">
    <source>
        <dbReference type="Proteomes" id="UP000234473"/>
    </source>
</evidence>
<reference evidence="4 5" key="2">
    <citation type="submission" date="2018-01" db="EMBL/GenBank/DDBJ databases">
        <title>Genomic study of Klebsiella pneumoniae.</title>
        <authorList>
            <person name="Yang Y."/>
            <person name="Bicalho R."/>
        </authorList>
    </citation>
    <scope>NUCLEOTIDE SEQUENCE [LARGE SCALE GENOMIC DNA]</scope>
    <source>
        <strain evidence="3 5">A5</strain>
        <strain evidence="2 4">A8</strain>
    </source>
</reference>
<comment type="caution">
    <text evidence="2">The sequence shown here is derived from an EMBL/GenBank/DDBJ whole genome shotgun (WGS) entry which is preliminary data.</text>
</comment>
<reference evidence="4 5" key="1">
    <citation type="submission" date="2017-11" db="EMBL/GenBank/DDBJ databases">
        <authorList>
            <person name="Han C.G."/>
        </authorList>
    </citation>
    <scope>NUCLEOTIDE SEQUENCE [LARGE SCALE GENOMIC DNA]</scope>
    <source>
        <strain evidence="3 5">A5</strain>
        <strain evidence="2 4">A8</strain>
    </source>
</reference>
<dbReference type="EMBL" id="PICB01000547">
    <property type="protein sequence ID" value="PLP45624.1"/>
    <property type="molecule type" value="Genomic_DNA"/>
</dbReference>
<dbReference type="AlphaFoldDB" id="A0A2G5ANE0"/>
<dbReference type="Pfam" id="PF07813">
    <property type="entry name" value="LTXXQ"/>
    <property type="match status" value="1"/>
</dbReference>
<dbReference type="CDD" id="cd09916">
    <property type="entry name" value="CpxP_like"/>
    <property type="match status" value="1"/>
</dbReference>
<evidence type="ECO:0000256" key="1">
    <source>
        <dbReference type="SAM" id="SignalP"/>
    </source>
</evidence>
<evidence type="ECO:0000313" key="3">
    <source>
        <dbReference type="EMBL" id="PLP45624.1"/>
    </source>
</evidence>
<dbReference type="InterPro" id="IPR012899">
    <property type="entry name" value="LTXXQ"/>
</dbReference>
<keyword evidence="1" id="KW-0732">Signal</keyword>